<sequence length="195" mass="22168">MDTEDLEQVRRHLPAHVHLTRHSATLTGSRREVDVLVLWTDHPYERCPRCREPLPRTAPCPLYLHAEAAGVEAAVEAVNREHEACGRWLDVAYAHLDTDRADAADVAELARDLAARWQSQVGHWRRVRRGELRELLQDLDTAPEEGETLQEARDRISAGAQMDPGPYWDADRGCWAAWDYDPGDDEQILIEHAPS</sequence>
<geneLocation type="plasmid" evidence="1 2">
    <name>unnamed4</name>
</geneLocation>
<evidence type="ECO:0000313" key="2">
    <source>
        <dbReference type="Proteomes" id="UP000676079"/>
    </source>
</evidence>
<keyword evidence="1" id="KW-0614">Plasmid</keyword>
<reference evidence="2" key="1">
    <citation type="submission" date="2021-05" db="EMBL/GenBank/DDBJ databases">
        <title>Direct Submission.</title>
        <authorList>
            <person name="Li K."/>
            <person name="Gao J."/>
        </authorList>
    </citation>
    <scope>NUCLEOTIDE SEQUENCE [LARGE SCALE GENOMIC DNA]</scope>
    <source>
        <strain evidence="2">Mg02</strain>
        <plasmid evidence="2">unnamed4</plasmid>
    </source>
</reference>
<keyword evidence="2" id="KW-1185">Reference proteome</keyword>
<organism evidence="1 2">
    <name type="scientific">Nocardiopsis changdeensis</name>
    <dbReference type="NCBI Taxonomy" id="2831969"/>
    <lineage>
        <taxon>Bacteria</taxon>
        <taxon>Bacillati</taxon>
        <taxon>Actinomycetota</taxon>
        <taxon>Actinomycetes</taxon>
        <taxon>Streptosporangiales</taxon>
        <taxon>Nocardiopsidaceae</taxon>
        <taxon>Nocardiopsis</taxon>
    </lineage>
</organism>
<accession>A0A975KUJ7</accession>
<gene>
    <name evidence="1" type="ORF">KGD84_33100</name>
</gene>
<proteinExistence type="predicted"/>
<dbReference type="RefSeq" id="WP_220565964.1">
    <property type="nucleotide sequence ID" value="NZ_CP074136.1"/>
</dbReference>
<protein>
    <submittedName>
        <fullName evidence="1">Uncharacterized protein</fullName>
    </submittedName>
</protein>
<name>A0A975KUJ7_9ACTN</name>
<evidence type="ECO:0000313" key="1">
    <source>
        <dbReference type="EMBL" id="QUX26538.1"/>
    </source>
</evidence>
<dbReference type="EMBL" id="CP074136">
    <property type="protein sequence ID" value="QUX26538.1"/>
    <property type="molecule type" value="Genomic_DNA"/>
</dbReference>
<dbReference type="Proteomes" id="UP000676079">
    <property type="component" value="Plasmid unnamed4"/>
</dbReference>